<reference evidence="1 2" key="1">
    <citation type="submission" date="2013-11" db="EMBL/GenBank/DDBJ databases">
        <title>Genome sequencing of Stegodyphus mimosarum.</title>
        <authorList>
            <person name="Bechsgaard J."/>
        </authorList>
    </citation>
    <scope>NUCLEOTIDE SEQUENCE [LARGE SCALE GENOMIC DNA]</scope>
</reference>
<sequence>MYIQENKYLVGLGWINVCFRVVESKGAESLLEIIKQNVLRGWDCWKAYNCLGSEGYTHLKRNHSFCFKALETGAHANNIEGT</sequence>
<proteinExistence type="predicted"/>
<keyword evidence="2" id="KW-1185">Reference proteome</keyword>
<dbReference type="EMBL" id="KK121845">
    <property type="protein sequence ID" value="KFM81389.1"/>
    <property type="molecule type" value="Genomic_DNA"/>
</dbReference>
<dbReference type="OrthoDB" id="10062329at2759"/>
<evidence type="ECO:0000313" key="1">
    <source>
        <dbReference type="EMBL" id="KFM81389.1"/>
    </source>
</evidence>
<name>A0A087UVK0_STEMI</name>
<protein>
    <recommendedName>
        <fullName evidence="3">ISXO2-like transposase domain-containing protein</fullName>
    </recommendedName>
</protein>
<organism evidence="1 2">
    <name type="scientific">Stegodyphus mimosarum</name>
    <name type="common">African social velvet spider</name>
    <dbReference type="NCBI Taxonomy" id="407821"/>
    <lineage>
        <taxon>Eukaryota</taxon>
        <taxon>Metazoa</taxon>
        <taxon>Ecdysozoa</taxon>
        <taxon>Arthropoda</taxon>
        <taxon>Chelicerata</taxon>
        <taxon>Arachnida</taxon>
        <taxon>Araneae</taxon>
        <taxon>Araneomorphae</taxon>
        <taxon>Entelegynae</taxon>
        <taxon>Eresoidea</taxon>
        <taxon>Eresidae</taxon>
        <taxon>Stegodyphus</taxon>
    </lineage>
</organism>
<dbReference type="Proteomes" id="UP000054359">
    <property type="component" value="Unassembled WGS sequence"/>
</dbReference>
<feature type="non-terminal residue" evidence="1">
    <location>
        <position position="82"/>
    </location>
</feature>
<gene>
    <name evidence="1" type="ORF">X975_04193</name>
</gene>
<dbReference type="PANTHER" id="PTHR47163">
    <property type="entry name" value="DDE_TNP_IS1595 DOMAIN-CONTAINING PROTEIN"/>
    <property type="match status" value="1"/>
</dbReference>
<dbReference type="OMA" id="KWARANI"/>
<dbReference type="PANTHER" id="PTHR47163:SF2">
    <property type="entry name" value="SI:DKEY-17M8.2"/>
    <property type="match status" value="1"/>
</dbReference>
<evidence type="ECO:0008006" key="3">
    <source>
        <dbReference type="Google" id="ProtNLM"/>
    </source>
</evidence>
<dbReference type="AlphaFoldDB" id="A0A087UVK0"/>
<evidence type="ECO:0000313" key="2">
    <source>
        <dbReference type="Proteomes" id="UP000054359"/>
    </source>
</evidence>
<dbReference type="InterPro" id="IPR053164">
    <property type="entry name" value="IS1016-like_transposase"/>
</dbReference>
<accession>A0A087UVK0</accession>